<reference evidence="1 2" key="1">
    <citation type="journal article" date="2007" name="Virology">
        <title>Sequence and annotation of the 314-kb MT325 and the 321-kb FR483 viruses that infect Chlorella Pbi.</title>
        <authorList>
            <person name="Fitzgerald L.A."/>
            <person name="Graves M.V."/>
            <person name="Li X."/>
            <person name="Feldblyum T."/>
            <person name="Hartigan J."/>
            <person name="Van Etten J.L."/>
        </authorList>
    </citation>
    <scope>NUCLEOTIDE SEQUENCE [LARGE SCALE GENOMIC DNA]</scope>
    <source>
        <strain evidence="1 2">FR483</strain>
    </source>
</reference>
<proteinExistence type="predicted"/>
<organismHost>
    <name type="scientific">Paramecium bursaria</name>
    <dbReference type="NCBI Taxonomy" id="74790"/>
</organismHost>
<sequence length="246" mass="25828">MMGFQIHSKGPLPASPLVGVGRCGVKHLQHRHDAIGLTIGSANLSPAPANVAHVETNATAILGQLGNVSKALEDVGKRVIAVNQEAACQVCLLEASIEKSGTRVGKLAPGKSIICLLHAFNVRTPERNGNTQIGVLGALDDFRADLGQIQTLHRGKSKVVKVKVPIIVNKPLILVTICTDKVHELIAQEVLQFGVCINNAVRSLLLQVGNSNPSCQDAVVGVQGGERSSLVGSEVIELDCGDVVDN</sequence>
<protein>
    <submittedName>
        <fullName evidence="1">Uncharacterized protein n770R</fullName>
    </submittedName>
</protein>
<accession>A7J8C4</accession>
<dbReference type="Proteomes" id="UP000204095">
    <property type="component" value="Segment"/>
</dbReference>
<dbReference type="KEGG" id="vg:5469755"/>
<gene>
    <name evidence="1" type="primary">n770R</name>
    <name evidence="1" type="ORF">FR483_n770R</name>
</gene>
<name>A7J8C4_PBCVF</name>
<organism evidence="1 2">
    <name type="scientific">Paramecium bursaria Chlorella virus FR483</name>
    <name type="common">PBCV-FR483</name>
    <dbReference type="NCBI Taxonomy" id="399781"/>
    <lineage>
        <taxon>Viruses</taxon>
        <taxon>Varidnaviria</taxon>
        <taxon>Bamfordvirae</taxon>
        <taxon>Nucleocytoviricota</taxon>
        <taxon>Megaviricetes</taxon>
        <taxon>Algavirales</taxon>
        <taxon>Phycodnaviridae</taxon>
        <taxon>Chlorovirus</taxon>
        <taxon>Chlorovirus conductrix</taxon>
        <taxon>Paramecium bursaria Chlorella virus A1</taxon>
    </lineage>
</organism>
<dbReference type="GeneID" id="5469755"/>
<dbReference type="RefSeq" id="YP_001426402.1">
    <property type="nucleotide sequence ID" value="NC_008603.1"/>
</dbReference>
<dbReference type="EMBL" id="DQ890022">
    <property type="protein sequence ID" value="ABT16055.1"/>
    <property type="molecule type" value="Genomic_DNA"/>
</dbReference>
<evidence type="ECO:0000313" key="1">
    <source>
        <dbReference type="EMBL" id="ABT16055.1"/>
    </source>
</evidence>
<dbReference type="OrthoDB" id="40641at10239"/>
<evidence type="ECO:0000313" key="2">
    <source>
        <dbReference type="Proteomes" id="UP000204095"/>
    </source>
</evidence>